<evidence type="ECO:0000256" key="5">
    <source>
        <dbReference type="ARBA" id="ARBA00022741"/>
    </source>
</evidence>
<dbReference type="NCBIfam" id="TIGR00229">
    <property type="entry name" value="sensory_box"/>
    <property type="match status" value="1"/>
</dbReference>
<dbReference type="GO" id="GO:0004673">
    <property type="term" value="F:protein histidine kinase activity"/>
    <property type="evidence" value="ECO:0007669"/>
    <property type="project" value="UniProtKB-EC"/>
</dbReference>
<dbReference type="CDD" id="cd00130">
    <property type="entry name" value="PAS"/>
    <property type="match status" value="1"/>
</dbReference>
<dbReference type="GO" id="GO:0005524">
    <property type="term" value="F:ATP binding"/>
    <property type="evidence" value="ECO:0007669"/>
    <property type="project" value="UniProtKB-KW"/>
</dbReference>
<dbReference type="CDD" id="cd18773">
    <property type="entry name" value="PDC1_HK_sensor"/>
    <property type="match status" value="1"/>
</dbReference>
<dbReference type="InterPro" id="IPR001610">
    <property type="entry name" value="PAC"/>
</dbReference>
<keyword evidence="4" id="KW-0808">Transferase</keyword>
<keyword evidence="7" id="KW-0067">ATP-binding</keyword>
<dbReference type="SMART" id="SM00091">
    <property type="entry name" value="PAS"/>
    <property type="match status" value="1"/>
</dbReference>
<sequence>MNELASRPQAAAAERPEAARRPVAARLVVLIAGAVLLPALILMVAGWASWRGTWAEAGRELARAAEINAEYAERLVEGHARVAARIAESLAVHDDAALRAVGTELRESIARFIGELPLVRGAVVLDAVGDVLLLTGEAEAGWTRAPVGTYAAMLREAQPGRVLLGAAYRPPGFNGPLLPLGQRDPVRGRAVILLLDGARIGTALGRNVGGEDDSAALLRTDGAILARHPGFADPPPPLAPDRPLMAALGAGLAAGTIEGTTPRDGAPVLVAFRRVEGAPQLAVAVSRRRAAIAAQWRTAMLPVLGIGLPAILGLLGLALVVRRQQRTLELALAGLEQRVAERTASLQEGEDRLRVAIEAGRFGTWETDARTGMTTRSPRALEIFGLPPDQAVGPASDWAARIHPADRERVLAAWERLLAGRAPNYREEYRFRGPDGGWRWLESTAAVVRADPVTGLPIRCAGTVQDFTDRHEAEARRELLTQEVNHRARNTLAIVQAILRLTRAASPAEFARLVEGRVAALARAQALLAAERWTGAPLETLLSDEMAPYGGGDEVYRPGENRFALDGPPLRVRAEAVQALGMVFHELATNAAKHGALSVPEGRVSVTWRVDEAAGLLRIRWSETGGPVPSLPKHRGVGSRVIEATINGQLGGAVERRWPEQGLVCEIALPLAKTRAPG</sequence>
<comment type="catalytic activity">
    <reaction evidence="1">
        <text>ATP + protein L-histidine = ADP + protein N-phospho-L-histidine.</text>
        <dbReference type="EC" id="2.7.13.3"/>
    </reaction>
</comment>
<keyword evidence="8" id="KW-1133">Transmembrane helix</keyword>
<dbReference type="SMART" id="SM00911">
    <property type="entry name" value="HWE_HK"/>
    <property type="match status" value="1"/>
</dbReference>
<evidence type="ECO:0000256" key="4">
    <source>
        <dbReference type="ARBA" id="ARBA00022679"/>
    </source>
</evidence>
<proteinExistence type="predicted"/>
<keyword evidence="11" id="KW-1185">Reference proteome</keyword>
<name>A0A840XQF8_9PROT</name>
<dbReference type="SUPFAM" id="SSF55874">
    <property type="entry name" value="ATPase domain of HSP90 chaperone/DNA topoisomerase II/histidine kinase"/>
    <property type="match status" value="1"/>
</dbReference>
<comment type="caution">
    <text evidence="10">The sequence shown here is derived from an EMBL/GenBank/DDBJ whole genome shotgun (WGS) entry which is preliminary data.</text>
</comment>
<evidence type="ECO:0000313" key="10">
    <source>
        <dbReference type="EMBL" id="MBB5690858.1"/>
    </source>
</evidence>
<reference evidence="10 11" key="1">
    <citation type="submission" date="2020-08" db="EMBL/GenBank/DDBJ databases">
        <title>Genomic Encyclopedia of Type Strains, Phase IV (KMG-IV): sequencing the most valuable type-strain genomes for metagenomic binning, comparative biology and taxonomic classification.</title>
        <authorList>
            <person name="Goeker M."/>
        </authorList>
    </citation>
    <scope>NUCLEOTIDE SEQUENCE [LARGE SCALE GENOMIC DNA]</scope>
    <source>
        <strain evidence="10 11">DSM 25895</strain>
    </source>
</reference>
<evidence type="ECO:0000256" key="6">
    <source>
        <dbReference type="ARBA" id="ARBA00022777"/>
    </source>
</evidence>
<keyword evidence="3" id="KW-0597">Phosphoprotein</keyword>
<dbReference type="CDD" id="cd12915">
    <property type="entry name" value="PDC2_DGC_like"/>
    <property type="match status" value="1"/>
</dbReference>
<dbReference type="EMBL" id="JACIJE010000008">
    <property type="protein sequence ID" value="MBB5690858.1"/>
    <property type="molecule type" value="Genomic_DNA"/>
</dbReference>
<dbReference type="InterPro" id="IPR054327">
    <property type="entry name" value="His-kinase-like_sensor"/>
</dbReference>
<keyword evidence="5" id="KW-0547">Nucleotide-binding</keyword>
<dbReference type="Gene3D" id="3.30.450.20">
    <property type="entry name" value="PAS domain"/>
    <property type="match status" value="3"/>
</dbReference>
<keyword evidence="6" id="KW-0418">Kinase</keyword>
<evidence type="ECO:0000256" key="8">
    <source>
        <dbReference type="SAM" id="Phobius"/>
    </source>
</evidence>
<dbReference type="InterPro" id="IPR035965">
    <property type="entry name" value="PAS-like_dom_sf"/>
</dbReference>
<dbReference type="Pfam" id="PF08447">
    <property type="entry name" value="PAS_3"/>
    <property type="match status" value="1"/>
</dbReference>
<dbReference type="Proteomes" id="UP000562254">
    <property type="component" value="Unassembled WGS sequence"/>
</dbReference>
<feature type="transmembrane region" description="Helical" evidence="8">
    <location>
        <begin position="27"/>
        <end position="50"/>
    </location>
</feature>
<dbReference type="EC" id="2.7.13.3" evidence="2"/>
<dbReference type="InterPro" id="IPR011102">
    <property type="entry name" value="Sig_transdc_His_kinase_HWE"/>
</dbReference>
<evidence type="ECO:0000313" key="11">
    <source>
        <dbReference type="Proteomes" id="UP000562254"/>
    </source>
</evidence>
<evidence type="ECO:0000259" key="9">
    <source>
        <dbReference type="PROSITE" id="PS50112"/>
    </source>
</evidence>
<dbReference type="Gene3D" id="3.30.565.10">
    <property type="entry name" value="Histidine kinase-like ATPase, C-terminal domain"/>
    <property type="match status" value="1"/>
</dbReference>
<dbReference type="Pfam" id="PF07536">
    <property type="entry name" value="HWE_HK"/>
    <property type="match status" value="1"/>
</dbReference>
<dbReference type="InterPro" id="IPR000014">
    <property type="entry name" value="PAS"/>
</dbReference>
<dbReference type="PANTHER" id="PTHR41523">
    <property type="entry name" value="TWO-COMPONENT SYSTEM SENSOR PROTEIN"/>
    <property type="match status" value="1"/>
</dbReference>
<keyword evidence="8" id="KW-0472">Membrane</keyword>
<dbReference type="InterPro" id="IPR036890">
    <property type="entry name" value="HATPase_C_sf"/>
</dbReference>
<dbReference type="SUPFAM" id="SSF55785">
    <property type="entry name" value="PYP-like sensor domain (PAS domain)"/>
    <property type="match status" value="1"/>
</dbReference>
<gene>
    <name evidence="10" type="ORF">FHS88_002998</name>
</gene>
<accession>A0A840XQF8</accession>
<dbReference type="PROSITE" id="PS50112">
    <property type="entry name" value="PAS"/>
    <property type="match status" value="1"/>
</dbReference>
<evidence type="ECO:0000256" key="1">
    <source>
        <dbReference type="ARBA" id="ARBA00000085"/>
    </source>
</evidence>
<feature type="domain" description="PAS" evidence="9">
    <location>
        <begin position="349"/>
        <end position="421"/>
    </location>
</feature>
<dbReference type="AlphaFoldDB" id="A0A840XQF8"/>
<organism evidence="10 11">
    <name type="scientific">Neoroseomonas alkaliterrae</name>
    <dbReference type="NCBI Taxonomy" id="1452450"/>
    <lineage>
        <taxon>Bacteria</taxon>
        <taxon>Pseudomonadati</taxon>
        <taxon>Pseudomonadota</taxon>
        <taxon>Alphaproteobacteria</taxon>
        <taxon>Acetobacterales</taxon>
        <taxon>Acetobacteraceae</taxon>
        <taxon>Neoroseomonas</taxon>
    </lineage>
</organism>
<evidence type="ECO:0000256" key="3">
    <source>
        <dbReference type="ARBA" id="ARBA00022553"/>
    </source>
</evidence>
<evidence type="ECO:0000256" key="7">
    <source>
        <dbReference type="ARBA" id="ARBA00022840"/>
    </source>
</evidence>
<dbReference type="PANTHER" id="PTHR41523:SF8">
    <property type="entry name" value="ETHYLENE RESPONSE SENSOR PROTEIN"/>
    <property type="match status" value="1"/>
</dbReference>
<dbReference type="RefSeq" id="WP_184486192.1">
    <property type="nucleotide sequence ID" value="NZ_JAAEDJ010000260.1"/>
</dbReference>
<keyword evidence="8" id="KW-0812">Transmembrane</keyword>
<feature type="transmembrane region" description="Helical" evidence="8">
    <location>
        <begin position="299"/>
        <end position="321"/>
    </location>
</feature>
<dbReference type="SMART" id="SM00086">
    <property type="entry name" value="PAC"/>
    <property type="match status" value="1"/>
</dbReference>
<evidence type="ECO:0000256" key="2">
    <source>
        <dbReference type="ARBA" id="ARBA00012438"/>
    </source>
</evidence>
<dbReference type="InterPro" id="IPR013655">
    <property type="entry name" value="PAS_fold_3"/>
</dbReference>
<protein>
    <recommendedName>
        <fullName evidence="2">histidine kinase</fullName>
        <ecNumber evidence="2">2.7.13.3</ecNumber>
    </recommendedName>
</protein>
<dbReference type="Pfam" id="PF22588">
    <property type="entry name" value="dCache_1_like"/>
    <property type="match status" value="1"/>
</dbReference>